<dbReference type="Proteomes" id="UP000245383">
    <property type="component" value="Unassembled WGS sequence"/>
</dbReference>
<keyword evidence="4" id="KW-1185">Reference proteome</keyword>
<dbReference type="InterPro" id="IPR050592">
    <property type="entry name" value="GDSL_lipolytic_enzyme"/>
</dbReference>
<dbReference type="STRING" id="133385.A0A2T9YUY4"/>
<sequence>MGLKKKFKAYAYNSNDKKVSCALFLCWIIALWIFVLQKPQENIITEANHQAKFTKLRKGSELRRFDYIVSFGDGASDTGNYYKISKGKSDRSSVKATKRFCEGKVWVDHLSDAFGARSINNAYGFATVNRLWITHENRDYIPGLKQQVEKFAMEAVDNLLPSNETLYTIWAGSNDLIGISTEEYYKKQPDFTIGDVLGDIAQSIAIDNYIPPMCNKYDVLNNLLINHPNIQAKNILVLSVIPMEHAPLLKQIPEGMKDMVIKNVNIINKIYASRLKGFIDNKKLNFVFYDAHKYLGDIYKNYEKYGLHHVEYPCIASPRRRCRSPSEFFWYDLLHIGSTGHLFMALDLIKSEYSDAVVA</sequence>
<dbReference type="SUPFAM" id="SSF52266">
    <property type="entry name" value="SGNH hydrolase"/>
    <property type="match status" value="1"/>
</dbReference>
<dbReference type="Gene3D" id="3.40.50.1110">
    <property type="entry name" value="SGNH hydrolase"/>
    <property type="match status" value="1"/>
</dbReference>
<accession>A0A2T9YUY4</accession>
<gene>
    <name evidence="3" type="ORF">BB561_001374</name>
</gene>
<dbReference type="GO" id="GO:0016788">
    <property type="term" value="F:hydrolase activity, acting on ester bonds"/>
    <property type="evidence" value="ECO:0007669"/>
    <property type="project" value="InterPro"/>
</dbReference>
<keyword evidence="2" id="KW-0472">Membrane</keyword>
<dbReference type="InterPro" id="IPR001087">
    <property type="entry name" value="GDSL"/>
</dbReference>
<comment type="caution">
    <text evidence="3">The sequence shown here is derived from an EMBL/GenBank/DDBJ whole genome shotgun (WGS) entry which is preliminary data.</text>
</comment>
<evidence type="ECO:0000313" key="3">
    <source>
        <dbReference type="EMBL" id="PVU96129.1"/>
    </source>
</evidence>
<evidence type="ECO:0000256" key="1">
    <source>
        <dbReference type="ARBA" id="ARBA00022729"/>
    </source>
</evidence>
<organism evidence="3 4">
    <name type="scientific">Smittium simulii</name>
    <dbReference type="NCBI Taxonomy" id="133385"/>
    <lineage>
        <taxon>Eukaryota</taxon>
        <taxon>Fungi</taxon>
        <taxon>Fungi incertae sedis</taxon>
        <taxon>Zoopagomycota</taxon>
        <taxon>Kickxellomycotina</taxon>
        <taxon>Harpellomycetes</taxon>
        <taxon>Harpellales</taxon>
        <taxon>Legeriomycetaceae</taxon>
        <taxon>Smittium</taxon>
    </lineage>
</organism>
<keyword evidence="2" id="KW-0812">Transmembrane</keyword>
<evidence type="ECO:0000256" key="2">
    <source>
        <dbReference type="SAM" id="Phobius"/>
    </source>
</evidence>
<name>A0A2T9YUY4_9FUNG</name>
<dbReference type="PANTHER" id="PTHR45642">
    <property type="entry name" value="GDSL ESTERASE/LIPASE EXL3"/>
    <property type="match status" value="1"/>
</dbReference>
<dbReference type="EMBL" id="MBFR01000040">
    <property type="protein sequence ID" value="PVU96129.1"/>
    <property type="molecule type" value="Genomic_DNA"/>
</dbReference>
<dbReference type="InterPro" id="IPR036514">
    <property type="entry name" value="SGNH_hydro_sf"/>
</dbReference>
<reference evidence="3 4" key="1">
    <citation type="journal article" date="2018" name="MBio">
        <title>Comparative Genomics Reveals the Core Gene Toolbox for the Fungus-Insect Symbiosis.</title>
        <authorList>
            <person name="Wang Y."/>
            <person name="Stata M."/>
            <person name="Wang W."/>
            <person name="Stajich J.E."/>
            <person name="White M.M."/>
            <person name="Moncalvo J.M."/>
        </authorList>
    </citation>
    <scope>NUCLEOTIDE SEQUENCE [LARGE SCALE GENOMIC DNA]</scope>
    <source>
        <strain evidence="3 4">SWE-8-4</strain>
    </source>
</reference>
<keyword evidence="2" id="KW-1133">Transmembrane helix</keyword>
<feature type="transmembrane region" description="Helical" evidence="2">
    <location>
        <begin position="21"/>
        <end position="37"/>
    </location>
</feature>
<proteinExistence type="predicted"/>
<protein>
    <submittedName>
        <fullName evidence="3">Uncharacterized protein</fullName>
    </submittedName>
</protein>
<evidence type="ECO:0000313" key="4">
    <source>
        <dbReference type="Proteomes" id="UP000245383"/>
    </source>
</evidence>
<dbReference type="OrthoDB" id="306876at2759"/>
<keyword evidence="1" id="KW-0732">Signal</keyword>
<dbReference type="AlphaFoldDB" id="A0A2T9YUY4"/>
<dbReference type="PANTHER" id="PTHR45642:SF139">
    <property type="entry name" value="SGNH HYDROLASE-TYPE ESTERASE DOMAIN-CONTAINING PROTEIN"/>
    <property type="match status" value="1"/>
</dbReference>
<dbReference type="Pfam" id="PF00657">
    <property type="entry name" value="Lipase_GDSL"/>
    <property type="match status" value="1"/>
</dbReference>